<organism evidence="2 3">
    <name type="scientific">Panagrolaimus davidi</name>
    <dbReference type="NCBI Taxonomy" id="227884"/>
    <lineage>
        <taxon>Eukaryota</taxon>
        <taxon>Metazoa</taxon>
        <taxon>Ecdysozoa</taxon>
        <taxon>Nematoda</taxon>
        <taxon>Chromadorea</taxon>
        <taxon>Rhabditida</taxon>
        <taxon>Tylenchina</taxon>
        <taxon>Panagrolaimomorpha</taxon>
        <taxon>Panagrolaimoidea</taxon>
        <taxon>Panagrolaimidae</taxon>
        <taxon>Panagrolaimus</taxon>
    </lineage>
</organism>
<keyword evidence="1" id="KW-0812">Transmembrane</keyword>
<accession>A0A914Q7X2</accession>
<proteinExistence type="predicted"/>
<protein>
    <submittedName>
        <fullName evidence="3">Uncharacterized protein</fullName>
    </submittedName>
</protein>
<evidence type="ECO:0000313" key="3">
    <source>
        <dbReference type="WBParaSite" id="PDA_v2.g27156.t1"/>
    </source>
</evidence>
<sequence length="107" mass="12339">MPMCVVLLYFLLPPFMIDDIDLEEVRELTKKDVPVVRTLTKMSTTVIGFYPKLSNGNIYIIISLLAVIFFIIPVVFVMISIILTLRLQTLKLILSPPTYSMHRMLHK</sequence>
<dbReference type="WBParaSite" id="PDA_v2.g27156.t1">
    <property type="protein sequence ID" value="PDA_v2.g27156.t1"/>
    <property type="gene ID" value="PDA_v2.g27156"/>
</dbReference>
<dbReference type="AlphaFoldDB" id="A0A914Q7X2"/>
<feature type="transmembrane region" description="Helical" evidence="1">
    <location>
        <begin position="58"/>
        <end position="85"/>
    </location>
</feature>
<evidence type="ECO:0000313" key="2">
    <source>
        <dbReference type="Proteomes" id="UP000887578"/>
    </source>
</evidence>
<name>A0A914Q7X2_9BILA</name>
<keyword evidence="1" id="KW-0472">Membrane</keyword>
<keyword evidence="1" id="KW-1133">Transmembrane helix</keyword>
<dbReference type="Proteomes" id="UP000887578">
    <property type="component" value="Unplaced"/>
</dbReference>
<keyword evidence="2" id="KW-1185">Reference proteome</keyword>
<evidence type="ECO:0000256" key="1">
    <source>
        <dbReference type="SAM" id="Phobius"/>
    </source>
</evidence>
<reference evidence="3" key="1">
    <citation type="submission" date="2022-11" db="UniProtKB">
        <authorList>
            <consortium name="WormBaseParasite"/>
        </authorList>
    </citation>
    <scope>IDENTIFICATION</scope>
</reference>